<name>A0A381Y518_9ZZZZ</name>
<dbReference type="PANTHER" id="PTHR43433">
    <property type="entry name" value="HYDROLASE, ALPHA/BETA FOLD FAMILY PROTEIN"/>
    <property type="match status" value="1"/>
</dbReference>
<reference evidence="2" key="1">
    <citation type="submission" date="2018-05" db="EMBL/GenBank/DDBJ databases">
        <authorList>
            <person name="Lanie J.A."/>
            <person name="Ng W.-L."/>
            <person name="Kazmierczak K.M."/>
            <person name="Andrzejewski T.M."/>
            <person name="Davidsen T.M."/>
            <person name="Wayne K.J."/>
            <person name="Tettelin H."/>
            <person name="Glass J.I."/>
            <person name="Rusch D."/>
            <person name="Podicherti R."/>
            <person name="Tsui H.-C.T."/>
            <person name="Winkler M.E."/>
        </authorList>
    </citation>
    <scope>NUCLEOTIDE SEQUENCE</scope>
</reference>
<dbReference type="EMBL" id="UINC01017408">
    <property type="protein sequence ID" value="SVA72128.1"/>
    <property type="molecule type" value="Genomic_DNA"/>
</dbReference>
<dbReference type="PANTHER" id="PTHR43433:SF5">
    <property type="entry name" value="AB HYDROLASE-1 DOMAIN-CONTAINING PROTEIN"/>
    <property type="match status" value="1"/>
</dbReference>
<dbReference type="AlphaFoldDB" id="A0A381Y518"/>
<dbReference type="SUPFAM" id="SSF53474">
    <property type="entry name" value="alpha/beta-Hydrolases"/>
    <property type="match status" value="1"/>
</dbReference>
<gene>
    <name evidence="2" type="ORF">METZ01_LOCUS124982</name>
</gene>
<feature type="domain" description="AB hydrolase-1" evidence="1">
    <location>
        <begin position="21"/>
        <end position="136"/>
    </location>
</feature>
<dbReference type="InterPro" id="IPR000073">
    <property type="entry name" value="AB_hydrolase_1"/>
</dbReference>
<dbReference type="InterPro" id="IPR050471">
    <property type="entry name" value="AB_hydrolase"/>
</dbReference>
<evidence type="ECO:0000313" key="2">
    <source>
        <dbReference type="EMBL" id="SVA72128.1"/>
    </source>
</evidence>
<dbReference type="InterPro" id="IPR029058">
    <property type="entry name" value="AB_hydrolase_fold"/>
</dbReference>
<organism evidence="2">
    <name type="scientific">marine metagenome</name>
    <dbReference type="NCBI Taxonomy" id="408172"/>
    <lineage>
        <taxon>unclassified sequences</taxon>
        <taxon>metagenomes</taxon>
        <taxon>ecological metagenomes</taxon>
    </lineage>
</organism>
<accession>A0A381Y518</accession>
<protein>
    <recommendedName>
        <fullName evidence="1">AB hydrolase-1 domain-containing protein</fullName>
    </recommendedName>
</protein>
<dbReference type="Gene3D" id="3.40.50.1820">
    <property type="entry name" value="alpha/beta hydrolase"/>
    <property type="match status" value="1"/>
</dbReference>
<sequence length="252" mass="28176">MPFYERGPVSIFYEEVGSGFPLMIIPGGGLNSSIASLDTSVPFNPMNTYKNDFRCIAADLRNADSGQSSGPLEIDRPWDAYSDDQLGLMDHLGIQEFLVMGFCIGGPMIHNLLRLAPDRIPAAALMQPSGFTSEHPDIFYQTNTERWGPPLCERAPDITMDKVHDFLTNMYTNRGDFVFTVSRDFVRSLQTPLLIAPDNIPAHPYETAMEVAELAPNAETTIFPWKDTPKNIDEAVTHARRFLKKHEPDISP</sequence>
<proteinExistence type="predicted"/>
<evidence type="ECO:0000259" key="1">
    <source>
        <dbReference type="Pfam" id="PF00561"/>
    </source>
</evidence>
<dbReference type="Pfam" id="PF00561">
    <property type="entry name" value="Abhydrolase_1"/>
    <property type="match status" value="1"/>
</dbReference>